<dbReference type="Gene3D" id="3.40.640.10">
    <property type="entry name" value="Type I PLP-dependent aspartate aminotransferase-like (Major domain)"/>
    <property type="match status" value="1"/>
</dbReference>
<accession>A0A139SMS2</accession>
<dbReference type="InterPro" id="IPR015424">
    <property type="entry name" value="PyrdxlP-dep_Trfase"/>
</dbReference>
<dbReference type="InterPro" id="IPR015422">
    <property type="entry name" value="PyrdxlP-dep_Trfase_small"/>
</dbReference>
<dbReference type="GO" id="GO:0030170">
    <property type="term" value="F:pyridoxal phosphate binding"/>
    <property type="evidence" value="ECO:0007669"/>
    <property type="project" value="InterPro"/>
</dbReference>
<gene>
    <name evidence="4" type="ORF">AXK11_04860</name>
</gene>
<name>A0A139SMS2_9BACT</name>
<dbReference type="InterPro" id="IPR004839">
    <property type="entry name" value="Aminotransferase_I/II_large"/>
</dbReference>
<dbReference type="SUPFAM" id="SSF53383">
    <property type="entry name" value="PLP-dependent transferases"/>
    <property type="match status" value="1"/>
</dbReference>
<dbReference type="AlphaFoldDB" id="A0A139SMS2"/>
<evidence type="ECO:0000313" key="4">
    <source>
        <dbReference type="EMBL" id="KXU35868.1"/>
    </source>
</evidence>
<sequence length="405" mass="44368">MALPSLPFFSKHKKPLLNRCRDDHATKMRLKYDPYYHVIEEQRGSTVRLDGRDMIMLASNDYLGLSFDPRVVEAGQAAMQRWGASPTGARSANGSRAYHIELEEKLAAHLGREACHVHSSGYLSCMSSVAAFAQKGDLVFADKNLHSSLWDGIRLSMASVERFAHNNPTDLRDALEAAAPDAAKMLVLEGVYSMEGHICRLPELVPLAEAHHCFTVLDDAHGFGVLGKDGRGTPNHFGLEGQIDIVCGSLSKSLGSTGGFVAASREVIDFLRTNSKQTIFSAALSPAQAAIASTALDLMQREPEHRERLWANTRKYRAMLDELGLDTWGSETPAVPIVLGSKERVYPFWQALREKGIFTIMSIAPAVPAGKDLIRTAISALHTDEQLERIAEAMAYAVKKVGVGR</sequence>
<keyword evidence="2" id="KW-0808">Transferase</keyword>
<comment type="caution">
    <text evidence="4">The sequence shown here is derived from an EMBL/GenBank/DDBJ whole genome shotgun (WGS) entry which is preliminary data.</text>
</comment>
<dbReference type="OrthoDB" id="9807157at2"/>
<keyword evidence="5" id="KW-1185">Reference proteome</keyword>
<dbReference type="InterPro" id="IPR050087">
    <property type="entry name" value="AON_synthase_class-II"/>
</dbReference>
<dbReference type="PANTHER" id="PTHR13693">
    <property type="entry name" value="CLASS II AMINOTRANSFERASE/8-AMINO-7-OXONONANOATE SYNTHASE"/>
    <property type="match status" value="1"/>
</dbReference>
<dbReference type="Gene3D" id="3.90.1150.10">
    <property type="entry name" value="Aspartate Aminotransferase, domain 1"/>
    <property type="match status" value="1"/>
</dbReference>
<dbReference type="EMBL" id="LSZQ01000041">
    <property type="protein sequence ID" value="KXU35868.1"/>
    <property type="molecule type" value="Genomic_DNA"/>
</dbReference>
<organism evidence="4 5">
    <name type="scientific">Cephaloticoccus primus</name>
    <dbReference type="NCBI Taxonomy" id="1548207"/>
    <lineage>
        <taxon>Bacteria</taxon>
        <taxon>Pseudomonadati</taxon>
        <taxon>Verrucomicrobiota</taxon>
        <taxon>Opitutia</taxon>
        <taxon>Opitutales</taxon>
        <taxon>Opitutaceae</taxon>
        <taxon>Cephaloticoccus</taxon>
    </lineage>
</organism>
<feature type="domain" description="Aminotransferase class I/classII large" evidence="3">
    <location>
        <begin position="53"/>
        <end position="393"/>
    </location>
</feature>
<evidence type="ECO:0000256" key="2">
    <source>
        <dbReference type="ARBA" id="ARBA00022679"/>
    </source>
</evidence>
<reference evidence="5" key="1">
    <citation type="submission" date="2016-02" db="EMBL/GenBank/DDBJ databases">
        <authorList>
            <person name="Sanders J.G."/>
            <person name="Lin J.Y."/>
            <person name="Wertz J.T."/>
            <person name="Russell J.A."/>
            <person name="Moreau C.S."/>
            <person name="Powell S."/>
        </authorList>
    </citation>
    <scope>NUCLEOTIDE SEQUENCE [LARGE SCALE GENOMIC DNA]</scope>
    <source>
        <strain evidence="5">CAG34</strain>
    </source>
</reference>
<dbReference type="RefSeq" id="WP_068629819.1">
    <property type="nucleotide sequence ID" value="NZ_LSZQ01000041.1"/>
</dbReference>
<proteinExistence type="predicted"/>
<dbReference type="Proteomes" id="UP000070058">
    <property type="component" value="Unassembled WGS sequence"/>
</dbReference>
<evidence type="ECO:0000313" key="5">
    <source>
        <dbReference type="Proteomes" id="UP000070058"/>
    </source>
</evidence>
<dbReference type="Pfam" id="PF00155">
    <property type="entry name" value="Aminotran_1_2"/>
    <property type="match status" value="1"/>
</dbReference>
<evidence type="ECO:0000259" key="3">
    <source>
        <dbReference type="Pfam" id="PF00155"/>
    </source>
</evidence>
<dbReference type="PANTHER" id="PTHR13693:SF3">
    <property type="entry name" value="LD36009P"/>
    <property type="match status" value="1"/>
</dbReference>
<dbReference type="STRING" id="1548207.AXK11_04860"/>
<evidence type="ECO:0000256" key="1">
    <source>
        <dbReference type="ARBA" id="ARBA00001933"/>
    </source>
</evidence>
<comment type="cofactor">
    <cofactor evidence="1">
        <name>pyridoxal 5'-phosphate</name>
        <dbReference type="ChEBI" id="CHEBI:597326"/>
    </cofactor>
</comment>
<protein>
    <submittedName>
        <fullName evidence="4">8-amino-7-oxononanoate synthase</fullName>
    </submittedName>
</protein>
<dbReference type="GO" id="GO:0016740">
    <property type="term" value="F:transferase activity"/>
    <property type="evidence" value="ECO:0007669"/>
    <property type="project" value="UniProtKB-KW"/>
</dbReference>
<dbReference type="InterPro" id="IPR015421">
    <property type="entry name" value="PyrdxlP-dep_Trfase_major"/>
</dbReference>